<dbReference type="PANTHER" id="PTHR43580">
    <property type="entry name" value="OXIDOREDUCTASE GLYR1-RELATED"/>
    <property type="match status" value="1"/>
</dbReference>
<dbReference type="GO" id="GO:0016491">
    <property type="term" value="F:oxidoreductase activity"/>
    <property type="evidence" value="ECO:0007669"/>
    <property type="project" value="UniProtKB-KW"/>
</dbReference>
<keyword evidence="5" id="KW-1185">Reference proteome</keyword>
<dbReference type="Gene3D" id="3.40.50.720">
    <property type="entry name" value="NAD(P)-binding Rossmann-like Domain"/>
    <property type="match status" value="1"/>
</dbReference>
<dbReference type="InterPro" id="IPR036291">
    <property type="entry name" value="NAD(P)-bd_dom_sf"/>
</dbReference>
<dbReference type="Proteomes" id="UP000031408">
    <property type="component" value="Unassembled WGS sequence"/>
</dbReference>
<sequence>MVAFLGMGLLGTNFVKAMLKKGVEVQVWNRTPGKAGALAGEGAKAFEQAADAVRNADVIHVTLKDDASVNDVLNLAQGGFKPGAIIVDHTTTSVEGSIERTNLWKERGYTYLHAPVFMGPVNALESTGFMLVSGDQQLISKLEPQLSAMTGRLINYGEQPGKAAGMKLVGNLFLVSFTAGIADSLSLASALNIPSSDVGELFDIWNPAMILQARLKKVAGGKYDNPSWELSMARKDTQLFMDTASKAGKGFIAVPAIAKKMDQLIAEGHGNDDWTVLGKDSRM</sequence>
<dbReference type="Pfam" id="PF03446">
    <property type="entry name" value="NAD_binding_2"/>
    <property type="match status" value="1"/>
</dbReference>
<evidence type="ECO:0000313" key="5">
    <source>
        <dbReference type="Proteomes" id="UP000031408"/>
    </source>
</evidence>
<evidence type="ECO:0000259" key="3">
    <source>
        <dbReference type="Pfam" id="PF03446"/>
    </source>
</evidence>
<proteinExistence type="predicted"/>
<dbReference type="InterPro" id="IPR051265">
    <property type="entry name" value="HIBADH-related_NP60_sf"/>
</dbReference>
<accession>A0A0C1IH81</accession>
<dbReference type="EMBL" id="JSVC01000019">
    <property type="protein sequence ID" value="KIC93525.1"/>
    <property type="molecule type" value="Genomic_DNA"/>
</dbReference>
<dbReference type="SUPFAM" id="SSF48179">
    <property type="entry name" value="6-phosphogluconate dehydrogenase C-terminal domain-like"/>
    <property type="match status" value="1"/>
</dbReference>
<dbReference type="GO" id="GO:0050661">
    <property type="term" value="F:NADP binding"/>
    <property type="evidence" value="ECO:0007669"/>
    <property type="project" value="InterPro"/>
</dbReference>
<feature type="domain" description="6-phosphogluconate dehydrogenase NADP-binding" evidence="3">
    <location>
        <begin position="2"/>
        <end position="154"/>
    </location>
</feature>
<name>A0A0C1IH81_9BACT</name>
<dbReference type="OrthoDB" id="9777604at2"/>
<dbReference type="Gene3D" id="1.10.1040.10">
    <property type="entry name" value="N-(1-d-carboxylethyl)-l-norvaline Dehydrogenase, domain 2"/>
    <property type="match status" value="1"/>
</dbReference>
<dbReference type="InterPro" id="IPR013328">
    <property type="entry name" value="6PGD_dom2"/>
</dbReference>
<keyword evidence="1" id="KW-0560">Oxidoreductase</keyword>
<dbReference type="AlphaFoldDB" id="A0A0C1IH81"/>
<dbReference type="STRING" id="1349421.OI18_17390"/>
<organism evidence="4 5">
    <name type="scientific">Flavihumibacter solisilvae</name>
    <dbReference type="NCBI Taxonomy" id="1349421"/>
    <lineage>
        <taxon>Bacteria</taxon>
        <taxon>Pseudomonadati</taxon>
        <taxon>Bacteroidota</taxon>
        <taxon>Chitinophagia</taxon>
        <taxon>Chitinophagales</taxon>
        <taxon>Chitinophagaceae</taxon>
        <taxon>Flavihumibacter</taxon>
    </lineage>
</organism>
<feature type="active site" evidence="2">
    <location>
        <position position="167"/>
    </location>
</feature>
<evidence type="ECO:0000256" key="1">
    <source>
        <dbReference type="ARBA" id="ARBA00023002"/>
    </source>
</evidence>
<dbReference type="SUPFAM" id="SSF51735">
    <property type="entry name" value="NAD(P)-binding Rossmann-fold domains"/>
    <property type="match status" value="1"/>
</dbReference>
<dbReference type="RefSeq" id="WP_039142088.1">
    <property type="nucleotide sequence ID" value="NZ_JSVC01000019.1"/>
</dbReference>
<dbReference type="PANTHER" id="PTHR43580:SF2">
    <property type="entry name" value="CYTOKINE-LIKE NUCLEAR FACTOR N-PAC"/>
    <property type="match status" value="1"/>
</dbReference>
<dbReference type="InterPro" id="IPR006115">
    <property type="entry name" value="6PGDH_NADP-bd"/>
</dbReference>
<protein>
    <submittedName>
        <fullName evidence="4">6-phosphogluconate dehydrogenase</fullName>
    </submittedName>
</protein>
<dbReference type="InterPro" id="IPR008927">
    <property type="entry name" value="6-PGluconate_DH-like_C_sf"/>
</dbReference>
<comment type="caution">
    <text evidence="4">The sequence shown here is derived from an EMBL/GenBank/DDBJ whole genome shotgun (WGS) entry which is preliminary data.</text>
</comment>
<evidence type="ECO:0000313" key="4">
    <source>
        <dbReference type="EMBL" id="KIC93525.1"/>
    </source>
</evidence>
<gene>
    <name evidence="4" type="ORF">OI18_17390</name>
</gene>
<evidence type="ECO:0000256" key="2">
    <source>
        <dbReference type="PIRSR" id="PIRSR000103-1"/>
    </source>
</evidence>
<reference evidence="4 5" key="1">
    <citation type="submission" date="2014-11" db="EMBL/GenBank/DDBJ databases">
        <title>Genome sequence of Flavihumibacter solisilvae 3-3.</title>
        <authorList>
            <person name="Zhou G."/>
            <person name="Li M."/>
            <person name="Wang G."/>
        </authorList>
    </citation>
    <scope>NUCLEOTIDE SEQUENCE [LARGE SCALE GENOMIC DNA]</scope>
    <source>
        <strain evidence="4 5">3-3</strain>
    </source>
</reference>
<dbReference type="PIRSF" id="PIRSF000103">
    <property type="entry name" value="HIBADH"/>
    <property type="match status" value="1"/>
</dbReference>
<dbReference type="InterPro" id="IPR015815">
    <property type="entry name" value="HIBADH-related"/>
</dbReference>